<dbReference type="Proteomes" id="UP000499080">
    <property type="component" value="Unassembled WGS sequence"/>
</dbReference>
<gene>
    <name evidence="2" type="ORF">AVEN_36330_1</name>
</gene>
<evidence type="ECO:0000256" key="1">
    <source>
        <dbReference type="SAM" id="MobiDB-lite"/>
    </source>
</evidence>
<keyword evidence="3" id="KW-1185">Reference proteome</keyword>
<dbReference type="AlphaFoldDB" id="A0A4Y2VNR9"/>
<comment type="caution">
    <text evidence="2">The sequence shown here is derived from an EMBL/GenBank/DDBJ whole genome shotgun (WGS) entry which is preliminary data.</text>
</comment>
<feature type="region of interest" description="Disordered" evidence="1">
    <location>
        <begin position="1"/>
        <end position="21"/>
    </location>
</feature>
<dbReference type="EMBL" id="BGPR01050018">
    <property type="protein sequence ID" value="GBO27023.1"/>
    <property type="molecule type" value="Genomic_DNA"/>
</dbReference>
<proteinExistence type="predicted"/>
<protein>
    <submittedName>
        <fullName evidence="2">Uncharacterized protein</fullName>
    </submittedName>
</protein>
<accession>A0A4Y2VNR9</accession>
<reference evidence="2 3" key="1">
    <citation type="journal article" date="2019" name="Sci. Rep.">
        <title>Orb-weaving spider Araneus ventricosus genome elucidates the spidroin gene catalogue.</title>
        <authorList>
            <person name="Kono N."/>
            <person name="Nakamura H."/>
            <person name="Ohtoshi R."/>
            <person name="Moran D.A.P."/>
            <person name="Shinohara A."/>
            <person name="Yoshida Y."/>
            <person name="Fujiwara M."/>
            <person name="Mori M."/>
            <person name="Tomita M."/>
            <person name="Arakawa K."/>
        </authorList>
    </citation>
    <scope>NUCLEOTIDE SEQUENCE [LARGE SCALE GENOMIC DNA]</scope>
</reference>
<evidence type="ECO:0000313" key="2">
    <source>
        <dbReference type="EMBL" id="GBO27023.1"/>
    </source>
</evidence>
<sequence>MSLYDGLGLDSKEKVQRDPKSDLVGWSSGIKLLQSQLQLKKAALTQAKMFPLSRNVVPCPSNRYRCCNGIRHGDMGRRSV</sequence>
<organism evidence="2 3">
    <name type="scientific">Araneus ventricosus</name>
    <name type="common">Orbweaver spider</name>
    <name type="synonym">Epeira ventricosa</name>
    <dbReference type="NCBI Taxonomy" id="182803"/>
    <lineage>
        <taxon>Eukaryota</taxon>
        <taxon>Metazoa</taxon>
        <taxon>Ecdysozoa</taxon>
        <taxon>Arthropoda</taxon>
        <taxon>Chelicerata</taxon>
        <taxon>Arachnida</taxon>
        <taxon>Araneae</taxon>
        <taxon>Araneomorphae</taxon>
        <taxon>Entelegynae</taxon>
        <taxon>Araneoidea</taxon>
        <taxon>Araneidae</taxon>
        <taxon>Araneus</taxon>
    </lineage>
</organism>
<feature type="compositionally biased region" description="Basic and acidic residues" evidence="1">
    <location>
        <begin position="10"/>
        <end position="21"/>
    </location>
</feature>
<evidence type="ECO:0000313" key="3">
    <source>
        <dbReference type="Proteomes" id="UP000499080"/>
    </source>
</evidence>
<name>A0A4Y2VNR9_ARAVE</name>